<feature type="region of interest" description="Disordered" evidence="1">
    <location>
        <begin position="246"/>
        <end position="276"/>
    </location>
</feature>
<reference evidence="2 3" key="1">
    <citation type="submission" date="2017-02" db="EMBL/GenBank/DDBJ databases">
        <authorList>
            <person name="Peterson S.W."/>
        </authorList>
    </citation>
    <scope>NUCLEOTIDE SEQUENCE [LARGE SCALE GENOMIC DNA]</scope>
    <source>
        <strain evidence="2 3">CIP104813</strain>
    </source>
</reference>
<evidence type="ECO:0000313" key="3">
    <source>
        <dbReference type="Proteomes" id="UP000195981"/>
    </source>
</evidence>
<evidence type="ECO:0000313" key="2">
    <source>
        <dbReference type="EMBL" id="SLM95473.1"/>
    </source>
</evidence>
<evidence type="ECO:0000256" key="1">
    <source>
        <dbReference type="SAM" id="MobiDB-lite"/>
    </source>
</evidence>
<dbReference type="EMBL" id="FWFG01000110">
    <property type="protein sequence ID" value="SLM95473.1"/>
    <property type="molecule type" value="Genomic_DNA"/>
</dbReference>
<sequence>MARRPALSPAAVRAADPRPVLRRAAVSLQIGAEVRTVLPQAPRRPSPEDLLFLARVLAQDAVRAEFVREGLDAIAVPEGFSRADLATADLLADRDYLAFMDRTLAVLDVRADAPSAREARAVALSPSSADAHGFTLEATSTLASYLVDAAARLQGVPDRPADREIFAETQQRLLRDGARETLSALVTAPQELRWAMASRRRIAEGAADAATGGPAQAADEGAGIGTTGAAGAAAGGESIRIPRFFGAEQARPRQGGAASGTGPSGRERKERERWRPSDVRRVLDLADSARGVADSAKGFLETEQGRAALDLLKKGSAAVAERAARTSGTSSATSTGSGTGTSSSTGDSTGSGTGSTSSGAGADSTGSTGGS</sequence>
<protein>
    <submittedName>
        <fullName evidence="2">Uncharacterized protein</fullName>
    </submittedName>
</protein>
<feature type="region of interest" description="Disordered" evidence="1">
    <location>
        <begin position="317"/>
        <end position="371"/>
    </location>
</feature>
<feature type="compositionally biased region" description="Low complexity" evidence="1">
    <location>
        <begin position="326"/>
        <end position="371"/>
    </location>
</feature>
<dbReference type="AlphaFoldDB" id="A0A1X6X8Q7"/>
<feature type="compositionally biased region" description="Basic and acidic residues" evidence="1">
    <location>
        <begin position="265"/>
        <end position="276"/>
    </location>
</feature>
<proteinExistence type="predicted"/>
<name>A0A1X6X8Q7_9MICO</name>
<dbReference type="Proteomes" id="UP000195981">
    <property type="component" value="Unassembled WGS sequence"/>
</dbReference>
<accession>A0A1X6X8Q7</accession>
<dbReference type="RefSeq" id="WP_087105141.1">
    <property type="nucleotide sequence ID" value="NZ_FWFG01000110.1"/>
</dbReference>
<organism evidence="2 3">
    <name type="scientific">Brachybacterium nesterenkovii</name>
    <dbReference type="NCBI Taxonomy" id="47847"/>
    <lineage>
        <taxon>Bacteria</taxon>
        <taxon>Bacillati</taxon>
        <taxon>Actinomycetota</taxon>
        <taxon>Actinomycetes</taxon>
        <taxon>Micrococcales</taxon>
        <taxon>Dermabacteraceae</taxon>
        <taxon>Brachybacterium</taxon>
    </lineage>
</organism>
<keyword evidence="3" id="KW-1185">Reference proteome</keyword>
<gene>
    <name evidence="2" type="ORF">FM110_12835</name>
</gene>